<dbReference type="KEGG" id="vg:77936788"/>
<keyword evidence="2" id="KW-1185">Reference proteome</keyword>
<reference evidence="1 2" key="1">
    <citation type="submission" date="2019-06" db="EMBL/GenBank/DDBJ databases">
        <title>A distant relative of Phikzvirus genus phages from a therapeutic phage collection.</title>
        <authorList>
            <person name="Hejnowicz M.S."/>
            <person name="Dabrowski K."/>
            <person name="Gawor J."/>
            <person name="Weber-Dabrowska B."/>
            <person name="Gromadka R."/>
            <person name="Lobocka M.B."/>
        </authorList>
    </citation>
    <scope>NUCLEOTIDE SEQUENCE [LARGE SCALE GENOMIC DNA]</scope>
</reference>
<name>A0A5C1K6R5_9CAUD</name>
<dbReference type="InterPro" id="IPR052392">
    <property type="entry name" value="Kelch-BTB_domain-containing"/>
</dbReference>
<evidence type="ECO:0000313" key="1">
    <source>
        <dbReference type="EMBL" id="QEM41767.1"/>
    </source>
</evidence>
<evidence type="ECO:0000313" key="2">
    <source>
        <dbReference type="Proteomes" id="UP000322144"/>
    </source>
</evidence>
<dbReference type="InterPro" id="IPR015915">
    <property type="entry name" value="Kelch-typ_b-propeller"/>
</dbReference>
<evidence type="ECO:0008006" key="3">
    <source>
        <dbReference type="Google" id="ProtNLM"/>
    </source>
</evidence>
<dbReference type="PANTHER" id="PTHR46375:SF3">
    <property type="entry name" value="KELCH REPEAT AND BTB DOMAIN-CONTAINING PROTEIN 13"/>
    <property type="match status" value="1"/>
</dbReference>
<dbReference type="Gene3D" id="2.120.10.80">
    <property type="entry name" value="Kelch-type beta propeller"/>
    <property type="match status" value="2"/>
</dbReference>
<accession>A0A5C1K6R5</accession>
<dbReference type="SUPFAM" id="SSF117281">
    <property type="entry name" value="Kelch motif"/>
    <property type="match status" value="1"/>
</dbReference>
<dbReference type="RefSeq" id="YP_010660778.1">
    <property type="nucleotide sequence ID" value="NC_070882.1"/>
</dbReference>
<proteinExistence type="predicted"/>
<dbReference type="Pfam" id="PF24681">
    <property type="entry name" value="Kelch_KLHDC2_KLHL20_DRC7"/>
    <property type="match status" value="1"/>
</dbReference>
<dbReference type="Proteomes" id="UP000322144">
    <property type="component" value="Segment"/>
</dbReference>
<dbReference type="EMBL" id="MN103543">
    <property type="protein sequence ID" value="QEM41767.1"/>
    <property type="molecule type" value="Genomic_DNA"/>
</dbReference>
<dbReference type="PANTHER" id="PTHR46375">
    <property type="entry name" value="KELCH REPEAT AND BTB DOMAIN-CONTAINING PROTEIN 13-RELATED"/>
    <property type="match status" value="1"/>
</dbReference>
<sequence length="305" mass="33382">MFESLLATLVRTNLGWQGIPVQGPNMPVTRVGAPATLLNGKVYIAGGGTQGGTNGVSTSTLMTYDLATGVYDQNFSTVPSSVYFSGIVNDGTYLYHLGGATFPGNAVNSTFVRIDPLTKEKLVLKSPPVARYDFHMFYESGFIYTYGGTPSNDVLMKYNIATDTWETVTQPTLRPPARTSSASVYLNGKFYLIGGVSNRNDFWEYTLSTNTWVQLSNFPITTWVGSGFTMDGRIFLMPGAPLINNNANKNIYEYLPDENKWVLFKNIANIVFNSSIVSDGKRLYCFGGSGNSSVNAASNAMYYLK</sequence>
<protein>
    <recommendedName>
        <fullName evidence="3">Kelch repeat protein</fullName>
    </recommendedName>
</protein>
<dbReference type="GeneID" id="77936788"/>
<organism evidence="1 2">
    <name type="scientific">Pseudomonas phage vB_PaeM_PS119XW</name>
    <dbReference type="NCBI Taxonomy" id="2601632"/>
    <lineage>
        <taxon>Viruses</taxon>
        <taxon>Duplodnaviria</taxon>
        <taxon>Heunggongvirae</taxon>
        <taxon>Uroviricota</taxon>
        <taxon>Caudoviricetes</taxon>
        <taxon>Chimalliviridae</taxon>
        <taxon>Pawinskivirus</taxon>
        <taxon>Pawinskivirus PS119XW</taxon>
    </lineage>
</organism>